<protein>
    <recommendedName>
        <fullName evidence="3 12">Ribokinase</fullName>
        <shortName evidence="12">RK</shortName>
        <ecNumber evidence="2 12">2.7.1.15</ecNumber>
    </recommendedName>
</protein>
<dbReference type="Gene3D" id="3.40.1190.20">
    <property type="match status" value="1"/>
</dbReference>
<comment type="subcellular location">
    <subcellularLocation>
        <location evidence="12">Cytoplasm</location>
    </subcellularLocation>
</comment>
<keyword evidence="10 12" id="KW-0630">Potassium</keyword>
<comment type="subunit">
    <text evidence="12">Homodimer.</text>
</comment>
<evidence type="ECO:0000256" key="7">
    <source>
        <dbReference type="ARBA" id="ARBA00022777"/>
    </source>
</evidence>
<keyword evidence="5 12" id="KW-0479">Metal-binding</keyword>
<keyword evidence="6 12" id="KW-0547">Nucleotide-binding</keyword>
<evidence type="ECO:0000256" key="9">
    <source>
        <dbReference type="ARBA" id="ARBA00022842"/>
    </source>
</evidence>
<feature type="binding site" evidence="12">
    <location>
        <begin position="39"/>
        <end position="43"/>
    </location>
    <ligand>
        <name>substrate</name>
    </ligand>
</feature>
<name>A0A022KXP1_9MICO</name>
<dbReference type="OrthoDB" id="9775849at2"/>
<evidence type="ECO:0000256" key="1">
    <source>
        <dbReference type="ARBA" id="ARBA00005380"/>
    </source>
</evidence>
<evidence type="ECO:0000256" key="5">
    <source>
        <dbReference type="ARBA" id="ARBA00022723"/>
    </source>
</evidence>
<keyword evidence="7 12" id="KW-0418">Kinase</keyword>
<reference evidence="14 15" key="1">
    <citation type="journal article" date="2013" name="Genome Announc.">
        <title>Draft genome sequence of an Actinobacterium, Brachybacterium muris strain UCD-AY4.</title>
        <authorList>
            <person name="Lo J.R."/>
            <person name="Lang J.M."/>
            <person name="Darling A.E."/>
            <person name="Eisen J.A."/>
            <person name="Coil D.A."/>
        </authorList>
    </citation>
    <scope>NUCLEOTIDE SEQUENCE [LARGE SCALE GENOMIC DNA]</scope>
    <source>
        <strain evidence="14 15">UCD-AY4</strain>
    </source>
</reference>
<comment type="caution">
    <text evidence="14">The sequence shown here is derived from an EMBL/GenBank/DDBJ whole genome shotgun (WGS) entry which is preliminary data.</text>
</comment>
<feature type="binding site" evidence="12">
    <location>
        <begin position="220"/>
        <end position="225"/>
    </location>
    <ligand>
        <name>ATP</name>
        <dbReference type="ChEBI" id="CHEBI:30616"/>
    </ligand>
</feature>
<feature type="binding site" evidence="12">
    <location>
        <position position="248"/>
    </location>
    <ligand>
        <name>K(+)</name>
        <dbReference type="ChEBI" id="CHEBI:29103"/>
    </ligand>
</feature>
<comment type="similarity">
    <text evidence="12">Belongs to the carbohydrate kinase PfkB family. Ribokinase subfamily.</text>
</comment>
<feature type="binding site" evidence="12">
    <location>
        <position position="287"/>
    </location>
    <ligand>
        <name>K(+)</name>
        <dbReference type="ChEBI" id="CHEBI:29103"/>
    </ligand>
</feature>
<evidence type="ECO:0000259" key="13">
    <source>
        <dbReference type="Pfam" id="PF00294"/>
    </source>
</evidence>
<feature type="binding site" evidence="12">
    <location>
        <position position="181"/>
    </location>
    <ligand>
        <name>ATP</name>
        <dbReference type="ChEBI" id="CHEBI:30616"/>
    </ligand>
</feature>
<feature type="binding site" evidence="12">
    <location>
        <position position="250"/>
    </location>
    <ligand>
        <name>K(+)</name>
        <dbReference type="ChEBI" id="CHEBI:29103"/>
    </ligand>
</feature>
<gene>
    <name evidence="12" type="primary">rbsK</name>
    <name evidence="14" type="ORF">D641_0113865</name>
</gene>
<keyword evidence="11 12" id="KW-0119">Carbohydrate metabolism</keyword>
<dbReference type="GO" id="GO:0004747">
    <property type="term" value="F:ribokinase activity"/>
    <property type="evidence" value="ECO:0007669"/>
    <property type="project" value="UniProtKB-UniRule"/>
</dbReference>
<dbReference type="EC" id="2.7.1.15" evidence="2 12"/>
<comment type="cofactor">
    <cofactor evidence="12">
        <name>Mg(2+)</name>
        <dbReference type="ChEBI" id="CHEBI:18420"/>
    </cofactor>
    <text evidence="12">Requires a divalent cation, most likely magnesium in vivo, as an electrophilic catalyst to aid phosphoryl group transfer. It is the chelate of the metal and the nucleotide that is the actual substrate.</text>
</comment>
<dbReference type="GO" id="GO:0005829">
    <property type="term" value="C:cytosol"/>
    <property type="evidence" value="ECO:0007669"/>
    <property type="project" value="TreeGrafter"/>
</dbReference>
<dbReference type="InterPro" id="IPR011877">
    <property type="entry name" value="Ribokinase"/>
</dbReference>
<evidence type="ECO:0000256" key="3">
    <source>
        <dbReference type="ARBA" id="ARBA00016943"/>
    </source>
</evidence>
<dbReference type="UniPathway" id="UPA00916">
    <property type="reaction ID" value="UER00889"/>
</dbReference>
<dbReference type="InterPro" id="IPR029056">
    <property type="entry name" value="Ribokinase-like"/>
</dbReference>
<keyword evidence="4 12" id="KW-0808">Transferase</keyword>
<dbReference type="Pfam" id="PF00294">
    <property type="entry name" value="PfkB"/>
    <property type="match status" value="1"/>
</dbReference>
<comment type="similarity">
    <text evidence="1">Belongs to the carbohydrate kinase pfkB family.</text>
</comment>
<dbReference type="PANTHER" id="PTHR10584:SF166">
    <property type="entry name" value="RIBOKINASE"/>
    <property type="match status" value="1"/>
</dbReference>
<feature type="binding site" evidence="12">
    <location>
        <begin position="11"/>
        <end position="13"/>
    </location>
    <ligand>
        <name>substrate</name>
    </ligand>
</feature>
<feature type="binding site" evidence="12">
    <location>
        <position position="140"/>
    </location>
    <ligand>
        <name>substrate</name>
    </ligand>
</feature>
<evidence type="ECO:0000256" key="10">
    <source>
        <dbReference type="ARBA" id="ARBA00022958"/>
    </source>
</evidence>
<dbReference type="HOGENOM" id="CLU_027634_2_1_11"/>
<feature type="binding site" evidence="12">
    <location>
        <position position="293"/>
    </location>
    <ligand>
        <name>K(+)</name>
        <dbReference type="ChEBI" id="CHEBI:29103"/>
    </ligand>
</feature>
<dbReference type="PANTHER" id="PTHR10584">
    <property type="entry name" value="SUGAR KINASE"/>
    <property type="match status" value="1"/>
</dbReference>
<comment type="activity regulation">
    <text evidence="12">Activated by a monovalent cation that binds near, but not in, the active site. The most likely occupant of the site in vivo is potassium. Ion binding induces a conformational change that may alter substrate affinity.</text>
</comment>
<dbReference type="InterPro" id="IPR002173">
    <property type="entry name" value="Carboh/pur_kinase_PfkB_CS"/>
</dbReference>
<dbReference type="RefSeq" id="WP_017824102.1">
    <property type="nucleotide sequence ID" value="NZ_AORC01000021.1"/>
</dbReference>
<dbReference type="GO" id="GO:0019303">
    <property type="term" value="P:D-ribose catabolic process"/>
    <property type="evidence" value="ECO:0007669"/>
    <property type="project" value="UniProtKB-UniRule"/>
</dbReference>
<evidence type="ECO:0000256" key="4">
    <source>
        <dbReference type="ARBA" id="ARBA00022679"/>
    </source>
</evidence>
<dbReference type="GO" id="GO:0005524">
    <property type="term" value="F:ATP binding"/>
    <property type="evidence" value="ECO:0007669"/>
    <property type="project" value="UniProtKB-UniRule"/>
</dbReference>
<dbReference type="STRING" id="1249481.D641_0113865"/>
<feature type="binding site" evidence="12">
    <location>
        <position position="254"/>
    </location>
    <ligand>
        <name>substrate</name>
    </ligand>
</feature>
<dbReference type="AlphaFoldDB" id="A0A022KXP1"/>
<proteinExistence type="inferred from homology"/>
<evidence type="ECO:0000256" key="11">
    <source>
        <dbReference type="ARBA" id="ARBA00023277"/>
    </source>
</evidence>
<feature type="binding site" evidence="12">
    <location>
        <begin position="253"/>
        <end position="254"/>
    </location>
    <ligand>
        <name>ATP</name>
        <dbReference type="ChEBI" id="CHEBI:30616"/>
    </ligand>
</feature>
<evidence type="ECO:0000256" key="8">
    <source>
        <dbReference type="ARBA" id="ARBA00022840"/>
    </source>
</evidence>
<organism evidence="14 15">
    <name type="scientific">Brachybacterium muris UCD-AY4</name>
    <dbReference type="NCBI Taxonomy" id="1249481"/>
    <lineage>
        <taxon>Bacteria</taxon>
        <taxon>Bacillati</taxon>
        <taxon>Actinomycetota</taxon>
        <taxon>Actinomycetes</taxon>
        <taxon>Micrococcales</taxon>
        <taxon>Dermabacteraceae</taxon>
        <taxon>Brachybacterium</taxon>
    </lineage>
</organism>
<dbReference type="EMBL" id="AORC01000021">
    <property type="protein sequence ID" value="EYT47877.1"/>
    <property type="molecule type" value="Genomic_DNA"/>
</dbReference>
<dbReference type="GO" id="GO:0046872">
    <property type="term" value="F:metal ion binding"/>
    <property type="evidence" value="ECO:0007669"/>
    <property type="project" value="UniProtKB-KW"/>
</dbReference>
<dbReference type="PROSITE" id="PS00584">
    <property type="entry name" value="PFKB_KINASES_2"/>
    <property type="match status" value="1"/>
</dbReference>
<sequence length="309" mass="30684">MTGIVVVGSINADLNLRVERHPGPGETLIGADGSVTPGGKGANQAVAARRLGAEVRMVGAVGDDAHAGAALSLLKECGVGVGTVSTSPGTPTGLAVVTVDEHGENTIVVVPGANTTVDAAAVGAHAALLEDADIVVLQGEIPRSGIEAAARLCGGRVILNPAPVLELDAEVLHRADPLVVNEHEAGLVLGLLAPGKDVPEDAGDMLQALRRAGIGSLVLTLGGEGALVLPAGATEVVPVPASPVAAVDTTGAGDAFIGALAAHLLKSDDLVEAARFAARVGAFAVRSEGAQPSYPYMTDDLPGPVEASR</sequence>
<dbReference type="CDD" id="cd01174">
    <property type="entry name" value="ribokinase"/>
    <property type="match status" value="1"/>
</dbReference>
<dbReference type="InterPro" id="IPR011611">
    <property type="entry name" value="PfkB_dom"/>
</dbReference>
<dbReference type="InterPro" id="IPR002139">
    <property type="entry name" value="Ribo/fructo_kinase"/>
</dbReference>
<dbReference type="SUPFAM" id="SSF53613">
    <property type="entry name" value="Ribokinase-like"/>
    <property type="match status" value="1"/>
</dbReference>
<keyword evidence="9 12" id="KW-0460">Magnesium</keyword>
<feature type="binding site" evidence="12">
    <location>
        <position position="284"/>
    </location>
    <ligand>
        <name>K(+)</name>
        <dbReference type="ChEBI" id="CHEBI:29103"/>
    </ligand>
</feature>
<evidence type="ECO:0000256" key="6">
    <source>
        <dbReference type="ARBA" id="ARBA00022741"/>
    </source>
</evidence>
<evidence type="ECO:0000256" key="12">
    <source>
        <dbReference type="HAMAP-Rule" id="MF_01987"/>
    </source>
</evidence>
<feature type="binding site" evidence="12">
    <location>
        <position position="289"/>
    </location>
    <ligand>
        <name>K(+)</name>
        <dbReference type="ChEBI" id="CHEBI:29103"/>
    </ligand>
</feature>
<keyword evidence="15" id="KW-1185">Reference proteome</keyword>
<feature type="domain" description="Carbohydrate kinase PfkB" evidence="13">
    <location>
        <begin position="1"/>
        <end position="295"/>
    </location>
</feature>
<dbReference type="Proteomes" id="UP000019754">
    <property type="component" value="Unassembled WGS sequence"/>
</dbReference>
<feature type="active site" description="Proton acceptor" evidence="12">
    <location>
        <position position="254"/>
    </location>
</feature>
<keyword evidence="12" id="KW-0963">Cytoplasm</keyword>
<keyword evidence="8 12" id="KW-0067">ATP-binding</keyword>
<evidence type="ECO:0000313" key="15">
    <source>
        <dbReference type="Proteomes" id="UP000019754"/>
    </source>
</evidence>
<dbReference type="PRINTS" id="PR00990">
    <property type="entry name" value="RIBOKINASE"/>
</dbReference>
<dbReference type="HAMAP" id="MF_01987">
    <property type="entry name" value="Ribokinase"/>
    <property type="match status" value="1"/>
</dbReference>
<comment type="catalytic activity">
    <reaction evidence="12">
        <text>D-ribose + ATP = D-ribose 5-phosphate + ADP + H(+)</text>
        <dbReference type="Rhea" id="RHEA:13697"/>
        <dbReference type="ChEBI" id="CHEBI:15378"/>
        <dbReference type="ChEBI" id="CHEBI:30616"/>
        <dbReference type="ChEBI" id="CHEBI:47013"/>
        <dbReference type="ChEBI" id="CHEBI:78346"/>
        <dbReference type="ChEBI" id="CHEBI:456216"/>
        <dbReference type="EC" id="2.7.1.15"/>
    </reaction>
</comment>
<comment type="caution">
    <text evidence="12">Lacks conserved residue(s) required for the propagation of feature annotation.</text>
</comment>
<evidence type="ECO:0000256" key="2">
    <source>
        <dbReference type="ARBA" id="ARBA00012035"/>
    </source>
</evidence>
<comment type="pathway">
    <text evidence="12">Carbohydrate metabolism; D-ribose degradation; D-ribose 5-phosphate from beta-D-ribopyranose: step 2/2.</text>
</comment>
<accession>A0A022KXP1</accession>
<evidence type="ECO:0000313" key="14">
    <source>
        <dbReference type="EMBL" id="EYT47877.1"/>
    </source>
</evidence>
<comment type="function">
    <text evidence="12">Catalyzes the phosphorylation of ribose at O-5 in a reaction requiring ATP and magnesium. The resulting D-ribose-5-phosphate can then be used either for sythesis of nucleotides, histidine, and tryptophan, or as a component of the pentose phosphate pathway.</text>
</comment>